<dbReference type="Proteomes" id="UP000299102">
    <property type="component" value="Unassembled WGS sequence"/>
</dbReference>
<proteinExistence type="predicted"/>
<comment type="caution">
    <text evidence="2">The sequence shown here is derived from an EMBL/GenBank/DDBJ whole genome shotgun (WGS) entry which is preliminary data.</text>
</comment>
<dbReference type="EMBL" id="BGZK01000152">
    <property type="protein sequence ID" value="GBP23632.1"/>
    <property type="molecule type" value="Genomic_DNA"/>
</dbReference>
<feature type="region of interest" description="Disordered" evidence="1">
    <location>
        <begin position="61"/>
        <end position="85"/>
    </location>
</feature>
<accession>A0A4C1UCF0</accession>
<gene>
    <name evidence="2" type="ORF">EVAR_80249_1</name>
</gene>
<dbReference type="AlphaFoldDB" id="A0A4C1UCF0"/>
<feature type="compositionally biased region" description="Low complexity" evidence="1">
    <location>
        <begin position="74"/>
        <end position="84"/>
    </location>
</feature>
<evidence type="ECO:0000256" key="1">
    <source>
        <dbReference type="SAM" id="MobiDB-lite"/>
    </source>
</evidence>
<protein>
    <submittedName>
        <fullName evidence="2">Uncharacterized protein</fullName>
    </submittedName>
</protein>
<evidence type="ECO:0000313" key="3">
    <source>
        <dbReference type="Proteomes" id="UP000299102"/>
    </source>
</evidence>
<evidence type="ECO:0000313" key="2">
    <source>
        <dbReference type="EMBL" id="GBP23632.1"/>
    </source>
</evidence>
<name>A0A4C1UCF0_EUMVA</name>
<sequence length="112" mass="12603">MKFSNGRDSPFKSVTRFHTLAYNFFLLVWCSSLRISSRYSSVEKAPVLVGKPLRWQHWFEHAPSPRTSPPRAPPSRASPTHAPPLGAATCGSNTLTLSVLFPRCYLTEMPNR</sequence>
<keyword evidence="3" id="KW-1185">Reference proteome</keyword>
<organism evidence="2 3">
    <name type="scientific">Eumeta variegata</name>
    <name type="common">Bagworm moth</name>
    <name type="synonym">Eumeta japonica</name>
    <dbReference type="NCBI Taxonomy" id="151549"/>
    <lineage>
        <taxon>Eukaryota</taxon>
        <taxon>Metazoa</taxon>
        <taxon>Ecdysozoa</taxon>
        <taxon>Arthropoda</taxon>
        <taxon>Hexapoda</taxon>
        <taxon>Insecta</taxon>
        <taxon>Pterygota</taxon>
        <taxon>Neoptera</taxon>
        <taxon>Endopterygota</taxon>
        <taxon>Lepidoptera</taxon>
        <taxon>Glossata</taxon>
        <taxon>Ditrysia</taxon>
        <taxon>Tineoidea</taxon>
        <taxon>Psychidae</taxon>
        <taxon>Oiketicinae</taxon>
        <taxon>Eumeta</taxon>
    </lineage>
</organism>
<reference evidence="2 3" key="1">
    <citation type="journal article" date="2019" name="Commun. Biol.">
        <title>The bagworm genome reveals a unique fibroin gene that provides high tensile strength.</title>
        <authorList>
            <person name="Kono N."/>
            <person name="Nakamura H."/>
            <person name="Ohtoshi R."/>
            <person name="Tomita M."/>
            <person name="Numata K."/>
            <person name="Arakawa K."/>
        </authorList>
    </citation>
    <scope>NUCLEOTIDE SEQUENCE [LARGE SCALE GENOMIC DNA]</scope>
</reference>